<dbReference type="InterPro" id="IPR050698">
    <property type="entry name" value="MBL"/>
</dbReference>
<reference evidence="2" key="1">
    <citation type="submission" date="2016-11" db="UniProtKB">
        <authorList>
            <consortium name="WormBaseParasite"/>
        </authorList>
    </citation>
    <scope>IDENTIFICATION</scope>
</reference>
<name>A0A1I7ZZH8_9BILA</name>
<dbReference type="GO" id="GO:0004534">
    <property type="term" value="F:5'-3' RNA exonuclease activity"/>
    <property type="evidence" value="ECO:0007669"/>
    <property type="project" value="TreeGrafter"/>
</dbReference>
<dbReference type="GO" id="GO:0003723">
    <property type="term" value="F:RNA binding"/>
    <property type="evidence" value="ECO:0007669"/>
    <property type="project" value="TreeGrafter"/>
</dbReference>
<proteinExistence type="predicted"/>
<keyword evidence="1" id="KW-1185">Reference proteome</keyword>
<evidence type="ECO:0000313" key="1">
    <source>
        <dbReference type="Proteomes" id="UP000095287"/>
    </source>
</evidence>
<dbReference type="Gene3D" id="3.60.15.10">
    <property type="entry name" value="Ribonuclease Z/Hydroxyacylglutathione hydrolase-like"/>
    <property type="match status" value="1"/>
</dbReference>
<accession>A0A1I7ZZH8</accession>
<dbReference type="WBParaSite" id="L893_g31474.t1">
    <property type="protein sequence ID" value="L893_g31474.t1"/>
    <property type="gene ID" value="L893_g31474"/>
</dbReference>
<dbReference type="InterPro" id="IPR036866">
    <property type="entry name" value="RibonucZ/Hydroxyglut_hydro"/>
</dbReference>
<dbReference type="PANTHER" id="PTHR11203:SF11">
    <property type="entry name" value="CLEAVAGE AND POLYADENYLATION SPECIFICITY FACTOR SUBUNIT 3"/>
    <property type="match status" value="1"/>
</dbReference>
<dbReference type="AlphaFoldDB" id="A0A1I7ZZH8"/>
<dbReference type="PANTHER" id="PTHR11203">
    <property type="entry name" value="CLEAVAGE AND POLYADENYLATION SPECIFICITY FACTOR FAMILY MEMBER"/>
    <property type="match status" value="1"/>
</dbReference>
<dbReference type="GO" id="GO:0005847">
    <property type="term" value="C:mRNA cleavage and polyadenylation specificity factor complex"/>
    <property type="evidence" value="ECO:0007669"/>
    <property type="project" value="TreeGrafter"/>
</dbReference>
<protein>
    <submittedName>
        <fullName evidence="2">MBL fold metallo-hydrolase</fullName>
    </submittedName>
</protein>
<dbReference type="GO" id="GO:0006398">
    <property type="term" value="P:mRNA 3'-end processing by stem-loop binding and cleavage"/>
    <property type="evidence" value="ECO:0007669"/>
    <property type="project" value="TreeGrafter"/>
</dbReference>
<evidence type="ECO:0000313" key="2">
    <source>
        <dbReference type="WBParaSite" id="L893_g31474.t1"/>
    </source>
</evidence>
<sequence length="69" mass="7552">MPNKTCCVLKTRGSGQEVGRSCHLLTFKGKKILFDFGIHPGMQSAEALPMIDFIDCESIDILLVIIASI</sequence>
<dbReference type="GO" id="GO:0004521">
    <property type="term" value="F:RNA endonuclease activity"/>
    <property type="evidence" value="ECO:0007669"/>
    <property type="project" value="TreeGrafter"/>
</dbReference>
<organism evidence="1 2">
    <name type="scientific">Steinernema glaseri</name>
    <dbReference type="NCBI Taxonomy" id="37863"/>
    <lineage>
        <taxon>Eukaryota</taxon>
        <taxon>Metazoa</taxon>
        <taxon>Ecdysozoa</taxon>
        <taxon>Nematoda</taxon>
        <taxon>Chromadorea</taxon>
        <taxon>Rhabditida</taxon>
        <taxon>Tylenchina</taxon>
        <taxon>Panagrolaimomorpha</taxon>
        <taxon>Strongyloidoidea</taxon>
        <taxon>Steinernematidae</taxon>
        <taxon>Steinernema</taxon>
    </lineage>
</organism>
<dbReference type="Proteomes" id="UP000095287">
    <property type="component" value="Unplaced"/>
</dbReference>
<dbReference type="SUPFAM" id="SSF56281">
    <property type="entry name" value="Metallo-hydrolase/oxidoreductase"/>
    <property type="match status" value="1"/>
</dbReference>